<dbReference type="GO" id="GO:0006446">
    <property type="term" value="P:regulation of translational initiation"/>
    <property type="evidence" value="ECO:0007669"/>
    <property type="project" value="TreeGrafter"/>
</dbReference>
<dbReference type="PANTHER" id="PTHR16301:SF20">
    <property type="entry name" value="IMPACT FAMILY MEMBER YIGZ"/>
    <property type="match status" value="1"/>
</dbReference>
<dbReference type="InterPro" id="IPR001498">
    <property type="entry name" value="Impact_N"/>
</dbReference>
<name>A0A449ARQ8_9BACT</name>
<feature type="domain" description="Impact N-terminal" evidence="3">
    <location>
        <begin position="11"/>
        <end position="116"/>
    </location>
</feature>
<feature type="transmembrane region" description="Helical" evidence="2">
    <location>
        <begin position="84"/>
        <end position="105"/>
    </location>
</feature>
<comment type="similarity">
    <text evidence="1">Belongs to the IMPACT family.</text>
</comment>
<dbReference type="InterPro" id="IPR020568">
    <property type="entry name" value="Ribosomal_Su5_D2-typ_SF"/>
</dbReference>
<dbReference type="GO" id="GO:0005737">
    <property type="term" value="C:cytoplasm"/>
    <property type="evidence" value="ECO:0007669"/>
    <property type="project" value="TreeGrafter"/>
</dbReference>
<dbReference type="InterPro" id="IPR036956">
    <property type="entry name" value="Impact_N_sf"/>
</dbReference>
<dbReference type="RefSeq" id="WP_004795222.1">
    <property type="nucleotide sequence ID" value="NZ_LR215010.1"/>
</dbReference>
<keyword evidence="2" id="KW-0472">Membrane</keyword>
<evidence type="ECO:0000313" key="4">
    <source>
        <dbReference type="EMBL" id="VEU69157.1"/>
    </source>
</evidence>
<dbReference type="SUPFAM" id="SSF54211">
    <property type="entry name" value="Ribosomal protein S5 domain 2-like"/>
    <property type="match status" value="1"/>
</dbReference>
<sequence>MTNIQAELIVKKSTFLSFIYKVDDKTQIKSIISTLKKEHKKARHVCYAYQIIKDGVENAGFSDDGEPSNSAGRPIYELIRIKNISNVIIVVVRYFGGIMLGFGGLQKAYRESAKIVIEKYLENLKEETC</sequence>
<evidence type="ECO:0000256" key="1">
    <source>
        <dbReference type="ARBA" id="ARBA00007665"/>
    </source>
</evidence>
<dbReference type="EMBL" id="LR215010">
    <property type="protein sequence ID" value="VEU69157.1"/>
    <property type="molecule type" value="Genomic_DNA"/>
</dbReference>
<dbReference type="Proteomes" id="UP000290495">
    <property type="component" value="Chromosome"/>
</dbReference>
<gene>
    <name evidence="4" type="primary">yigZ</name>
    <name evidence="4" type="ORF">NCTC10146_00645</name>
</gene>
<keyword evidence="2" id="KW-1133">Transmembrane helix</keyword>
<dbReference type="PANTHER" id="PTHR16301">
    <property type="entry name" value="IMPACT-RELATED"/>
    <property type="match status" value="1"/>
</dbReference>
<dbReference type="Gene3D" id="3.30.230.30">
    <property type="entry name" value="Impact, N-terminal domain"/>
    <property type="match status" value="1"/>
</dbReference>
<reference evidence="4 5" key="1">
    <citation type="submission" date="2019-01" db="EMBL/GenBank/DDBJ databases">
        <authorList>
            <consortium name="Pathogen Informatics"/>
        </authorList>
    </citation>
    <scope>NUCLEOTIDE SEQUENCE [LARGE SCALE GENOMIC DNA]</scope>
    <source>
        <strain evidence="4 5">NCTC10146</strain>
    </source>
</reference>
<evidence type="ECO:0000259" key="3">
    <source>
        <dbReference type="Pfam" id="PF01205"/>
    </source>
</evidence>
<proteinExistence type="inferred from homology"/>
<protein>
    <submittedName>
        <fullName evidence="4">Proline dipeptidase pepQ</fullName>
    </submittedName>
</protein>
<dbReference type="Pfam" id="PF01205">
    <property type="entry name" value="Impact_N"/>
    <property type="match status" value="1"/>
</dbReference>
<dbReference type="AlphaFoldDB" id="A0A449ARQ8"/>
<accession>A0A449ARQ8</accession>
<evidence type="ECO:0000313" key="5">
    <source>
        <dbReference type="Proteomes" id="UP000290495"/>
    </source>
</evidence>
<evidence type="ECO:0000256" key="2">
    <source>
        <dbReference type="SAM" id="Phobius"/>
    </source>
</evidence>
<organism evidence="4 5">
    <name type="scientific">Mycoplasmopsis canis</name>
    <dbReference type="NCBI Taxonomy" id="29555"/>
    <lineage>
        <taxon>Bacteria</taxon>
        <taxon>Bacillati</taxon>
        <taxon>Mycoplasmatota</taxon>
        <taxon>Mycoplasmoidales</taxon>
        <taxon>Metamycoplasmataceae</taxon>
        <taxon>Mycoplasmopsis</taxon>
    </lineage>
</organism>
<dbReference type="InterPro" id="IPR023582">
    <property type="entry name" value="Impact"/>
</dbReference>
<keyword evidence="2" id="KW-0812">Transmembrane</keyword>